<evidence type="ECO:0000313" key="3">
    <source>
        <dbReference type="Proteomes" id="UP000318681"/>
    </source>
</evidence>
<accession>A0A558QYD8</accession>
<comment type="caution">
    <text evidence="2">The sequence shown here is derived from an EMBL/GenBank/DDBJ whole genome shotgun (WGS) entry which is preliminary data.</text>
</comment>
<gene>
    <name evidence="2" type="ORF">FOY91_15285</name>
</gene>
<protein>
    <recommendedName>
        <fullName evidence="4">Transporter</fullName>
    </recommendedName>
</protein>
<proteinExistence type="predicted"/>
<feature type="signal peptide" evidence="1">
    <location>
        <begin position="1"/>
        <end position="22"/>
    </location>
</feature>
<dbReference type="AlphaFoldDB" id="A0A558QYD8"/>
<organism evidence="2 3">
    <name type="scientific">Alterirhizorhabdus solaris</name>
    <dbReference type="NCBI Taxonomy" id="2529389"/>
    <lineage>
        <taxon>Bacteria</taxon>
        <taxon>Pseudomonadati</taxon>
        <taxon>Pseudomonadota</taxon>
        <taxon>Alphaproteobacteria</taxon>
        <taxon>Sphingomonadales</taxon>
        <taxon>Rhizorhabdaceae</taxon>
        <taxon>Alterirhizorhabdus</taxon>
    </lineage>
</organism>
<keyword evidence="1" id="KW-0732">Signal</keyword>
<evidence type="ECO:0000313" key="2">
    <source>
        <dbReference type="EMBL" id="TVV72125.1"/>
    </source>
</evidence>
<dbReference type="OrthoDB" id="6820425at2"/>
<evidence type="ECO:0008006" key="4">
    <source>
        <dbReference type="Google" id="ProtNLM"/>
    </source>
</evidence>
<reference evidence="2 3" key="1">
    <citation type="submission" date="2019-07" db="EMBL/GenBank/DDBJ databases">
        <title>Sphingomonas solaris sp. nov., isolated from a solar panel from Boston, Massachusetts.</title>
        <authorList>
            <person name="Tanner K."/>
            <person name="Pascual J."/>
            <person name="Mancuso C."/>
            <person name="Pereto J."/>
            <person name="Khalil A."/>
            <person name="Vilanova C."/>
        </authorList>
    </citation>
    <scope>NUCLEOTIDE SEQUENCE [LARGE SCALE GENOMIC DNA]</scope>
    <source>
        <strain evidence="2 3">R4DWN</strain>
    </source>
</reference>
<dbReference type="RefSeq" id="WP_145153857.1">
    <property type="nucleotide sequence ID" value="NZ_VNIM01000071.1"/>
</dbReference>
<feature type="chain" id="PRO_5021847845" description="Transporter" evidence="1">
    <location>
        <begin position="23"/>
        <end position="291"/>
    </location>
</feature>
<sequence length="291" mass="30078">MRHTGRAGLILATLIAAAPAGAATVPFADTEDATLGAVEVGAGRFHPILSMDLRNGDYARGTYDDDRAGLGRVPLHVAFGFAAELRANAAGEGDLFLIGQSSNGFHAPDRRETTSPRGWYESNNLLGLAWRPAEGLSAAVAYTIKTSPNAVSATTHEASLSAAFSRDEGSGRLRPRLAVTVRPRGANGIYTIAGVAPETTFGDGENAPTLSLPVTVGVGWGGFYGPGSGSRTYASGGLSLSQPVAFARAKASISAELLALVRDDGLRRLDAPNGTTATVVPLGTLTFRVGW</sequence>
<dbReference type="Proteomes" id="UP000318681">
    <property type="component" value="Unassembled WGS sequence"/>
</dbReference>
<name>A0A558QYD8_9SPHN</name>
<dbReference type="EMBL" id="VNIM01000071">
    <property type="protein sequence ID" value="TVV72125.1"/>
    <property type="molecule type" value="Genomic_DNA"/>
</dbReference>
<evidence type="ECO:0000256" key="1">
    <source>
        <dbReference type="SAM" id="SignalP"/>
    </source>
</evidence>
<keyword evidence="3" id="KW-1185">Reference proteome</keyword>